<name>A0AAD8KTC8_TARER</name>
<accession>A0AAD8KTC8</accession>
<protein>
    <submittedName>
        <fullName evidence="1">Uncharacterized protein</fullName>
    </submittedName>
</protein>
<comment type="caution">
    <text evidence="1">The sequence shown here is derived from an EMBL/GenBank/DDBJ whole genome shotgun (WGS) entry which is preliminary data.</text>
</comment>
<gene>
    <name evidence="1" type="ORF">QVD17_20732</name>
</gene>
<proteinExistence type="predicted"/>
<evidence type="ECO:0000313" key="1">
    <source>
        <dbReference type="EMBL" id="KAK1425380.1"/>
    </source>
</evidence>
<dbReference type="EMBL" id="JAUHHV010000005">
    <property type="protein sequence ID" value="KAK1425380.1"/>
    <property type="molecule type" value="Genomic_DNA"/>
</dbReference>
<evidence type="ECO:0000313" key="2">
    <source>
        <dbReference type="Proteomes" id="UP001229421"/>
    </source>
</evidence>
<dbReference type="Proteomes" id="UP001229421">
    <property type="component" value="Unassembled WGS sequence"/>
</dbReference>
<sequence>MLLAVYRLKTTGECKPAHVTNSINPKEVRLYLAHWYRTWQSREFNSKSRTTLSGRFSRTYLRRRPQIHLISIINRIAPISISIVFVKWREHGVRCQLTEMWIYCGEVGQHCKSQLTNCDPTLLKFNYKGAFVY</sequence>
<organism evidence="1 2">
    <name type="scientific">Tagetes erecta</name>
    <name type="common">African marigold</name>
    <dbReference type="NCBI Taxonomy" id="13708"/>
    <lineage>
        <taxon>Eukaryota</taxon>
        <taxon>Viridiplantae</taxon>
        <taxon>Streptophyta</taxon>
        <taxon>Embryophyta</taxon>
        <taxon>Tracheophyta</taxon>
        <taxon>Spermatophyta</taxon>
        <taxon>Magnoliopsida</taxon>
        <taxon>eudicotyledons</taxon>
        <taxon>Gunneridae</taxon>
        <taxon>Pentapetalae</taxon>
        <taxon>asterids</taxon>
        <taxon>campanulids</taxon>
        <taxon>Asterales</taxon>
        <taxon>Asteraceae</taxon>
        <taxon>Asteroideae</taxon>
        <taxon>Heliantheae alliance</taxon>
        <taxon>Tageteae</taxon>
        <taxon>Tagetes</taxon>
    </lineage>
</organism>
<dbReference type="AlphaFoldDB" id="A0AAD8KTC8"/>
<reference evidence="1" key="1">
    <citation type="journal article" date="2023" name="bioRxiv">
        <title>Improved chromosome-level genome assembly for marigold (Tagetes erecta).</title>
        <authorList>
            <person name="Jiang F."/>
            <person name="Yuan L."/>
            <person name="Wang S."/>
            <person name="Wang H."/>
            <person name="Xu D."/>
            <person name="Wang A."/>
            <person name="Fan W."/>
        </authorList>
    </citation>
    <scope>NUCLEOTIDE SEQUENCE</scope>
    <source>
        <strain evidence="1">WSJ</strain>
        <tissue evidence="1">Leaf</tissue>
    </source>
</reference>
<keyword evidence="2" id="KW-1185">Reference proteome</keyword>